<comment type="caution">
    <text evidence="1">The sequence shown here is derived from an EMBL/GenBank/DDBJ whole genome shotgun (WGS) entry which is preliminary data.</text>
</comment>
<gene>
    <name evidence="1" type="ORF">M5X16_22280</name>
</gene>
<dbReference type="EMBL" id="JAMDMJ010000031">
    <property type="protein sequence ID" value="MCY9598482.1"/>
    <property type="molecule type" value="Genomic_DNA"/>
</dbReference>
<accession>A0ABT4FIY7</accession>
<reference evidence="1 2" key="1">
    <citation type="submission" date="2022-05" db="EMBL/GenBank/DDBJ databases">
        <title>Genome Sequencing of Bee-Associated Microbes.</title>
        <authorList>
            <person name="Dunlap C."/>
        </authorList>
    </citation>
    <scope>NUCLEOTIDE SEQUENCE [LARGE SCALE GENOMIC DNA]</scope>
    <source>
        <strain evidence="1 2">NRRL B-23120</strain>
    </source>
</reference>
<protein>
    <submittedName>
        <fullName evidence="1">Uncharacterized protein</fullName>
    </submittedName>
</protein>
<organism evidence="1 2">
    <name type="scientific">Paenibacillus chitinolyticus</name>
    <dbReference type="NCBI Taxonomy" id="79263"/>
    <lineage>
        <taxon>Bacteria</taxon>
        <taxon>Bacillati</taxon>
        <taxon>Bacillota</taxon>
        <taxon>Bacilli</taxon>
        <taxon>Bacillales</taxon>
        <taxon>Paenibacillaceae</taxon>
        <taxon>Paenibacillus</taxon>
    </lineage>
</organism>
<sequence>MTYAEMLGRRSEILKRTIGDMIAKDNTKGLGMQESSFLRNMIKELHQNEYELQRNS</sequence>
<dbReference type="GeneID" id="95378989"/>
<evidence type="ECO:0000313" key="2">
    <source>
        <dbReference type="Proteomes" id="UP001527202"/>
    </source>
</evidence>
<keyword evidence="2" id="KW-1185">Reference proteome</keyword>
<proteinExistence type="predicted"/>
<name>A0ABT4FIY7_9BACL</name>
<dbReference type="RefSeq" id="WP_009675738.1">
    <property type="nucleotide sequence ID" value="NZ_BQWH01000009.1"/>
</dbReference>
<dbReference type="Proteomes" id="UP001527202">
    <property type="component" value="Unassembled WGS sequence"/>
</dbReference>
<evidence type="ECO:0000313" key="1">
    <source>
        <dbReference type="EMBL" id="MCY9598482.1"/>
    </source>
</evidence>